<accession>A0ABQ6HFW4</accession>
<name>A0ABQ6HFW4_9GAMM</name>
<dbReference type="EMBL" id="BSSV01000008">
    <property type="protein sequence ID" value="GLX86996.1"/>
    <property type="molecule type" value="Genomic_DNA"/>
</dbReference>
<dbReference type="Proteomes" id="UP001157134">
    <property type="component" value="Unassembled WGS sequence"/>
</dbReference>
<keyword evidence="2" id="KW-1185">Reference proteome</keyword>
<gene>
    <name evidence="1" type="ORF">tloyanaT_32490</name>
</gene>
<proteinExistence type="predicted"/>
<organism evidence="1 2">
    <name type="scientific">Thalassotalea loyana</name>
    <dbReference type="NCBI Taxonomy" id="280483"/>
    <lineage>
        <taxon>Bacteria</taxon>
        <taxon>Pseudomonadati</taxon>
        <taxon>Pseudomonadota</taxon>
        <taxon>Gammaproteobacteria</taxon>
        <taxon>Alteromonadales</taxon>
        <taxon>Colwelliaceae</taxon>
        <taxon>Thalassotalea</taxon>
    </lineage>
</organism>
<protein>
    <submittedName>
        <fullName evidence="1">Uncharacterized protein</fullName>
    </submittedName>
</protein>
<comment type="caution">
    <text evidence="1">The sequence shown here is derived from an EMBL/GenBank/DDBJ whole genome shotgun (WGS) entry which is preliminary data.</text>
</comment>
<evidence type="ECO:0000313" key="1">
    <source>
        <dbReference type="EMBL" id="GLX86996.1"/>
    </source>
</evidence>
<reference evidence="1 2" key="1">
    <citation type="submission" date="2023-03" db="EMBL/GenBank/DDBJ databases">
        <title>Thalassotalea loyana LMG 22536T draft genome sequence.</title>
        <authorList>
            <person name="Sawabe T."/>
        </authorList>
    </citation>
    <scope>NUCLEOTIDE SEQUENCE [LARGE SCALE GENOMIC DNA]</scope>
    <source>
        <strain evidence="1 2">LMG 22536</strain>
    </source>
</reference>
<evidence type="ECO:0000313" key="2">
    <source>
        <dbReference type="Proteomes" id="UP001157134"/>
    </source>
</evidence>
<dbReference type="RefSeq" id="WP_284300595.1">
    <property type="nucleotide sequence ID" value="NZ_BSSV01000008.1"/>
</dbReference>
<sequence>MDFGNITSLIEEQFGFKSLCLVNSSSHAFTHLKIDQHLVLSGGNNQGKTAALNVVKLLLFPEFNFSNCKSKFGFQGRDGTYYSKQQSFEHYFPSNRSFIIAEAENPEGHFCLVLYRSSEEFGYGRILVPASFSEIKNLFWDFDNESNVGMGCAKNIHKAELIAELKKKHGILVSDTNTLCEHLFGGVNKLTSRRYCLVPLIDGGTKQSIECLKSLIHLAFDLTASNKDTLPKVLASVIEMGKDREQSQVKVNLQKSIHDFNELKIRQELLNKIQSNRHLWNQTDGAVKEYKSKLAQGAKRYFSINSQIKKSLNDLEPELNSLLEKYKELEPIVLSGKQQIRSTRNELAELNGSYKQKKKDLLPLKKNVELLNDILGSWGSDWDEELAIKDCEKDVEKFSKIITAFDDSASATASLQKAIFDKNTLSKELDTISESINNSSKLLVSSLSEHAASVISSLNSEFAKLSVEITEEQKRTIENFAQLFSVRKNKVDFLNSEVFGLTYKNFNLTELIESLKLQKSSKEKELDNIEDTIVNINSITKGTPKGTRADVVEKLNEAKHELYLIKQSEFLPNEFKRVQEELKAIDEKIQCNSKKLEEFEEIYGVNKSEFDGIKEKIDLLKPKRVELENYEKRLSTASTEHAQRFELLKDKFSESSEFELSDMFIDETIDFISSIKTYYQDSISPLKQLLSLRLIPELDDLRHKVQYEGHEIDKALIEFDTLFNTVYQKQDQLSKEIHTHNSNVNAEIEEIRDGSRLIDTKVREINSIFNGRAISNLESIEMIVEKNAQFDELINHLDRNHVHGNELLDDEFYERLNYFCQSYFTSKSGITSINMRSLISGVKYQYRKVGSSQVTSKPQSGGTTAATNCILLAVLMNDLVSDSVKLNLPLVLDEIGNLDENNIPEVKKVADQFGFKVFAATPDLNPSALDSLNNFVTLGEFVCEDALEEEAITVCYDRDEFFGKLKNSLSEHLVVDEATL</sequence>